<sequence>MKNIRRFFLVVLVIFFTYILFADSFPGDLDFNLPGSQTQIQDQVQQSSYWKHDLLWKTLAVGGLSAIGIWITLRRAFKYRKVLMIVSIAILGFLFGGVLCPVTTVQNVLFKYETAYLLMFLIPVIISFIFGRIYCGYVCPFGGVQELLYMKKYGKKVPYKTDKLLRYVKYIVLAIVVIAALSAGRVFSGFTPFKSLFTFEFAIIGILITTVFAILSIFIYRPFCKYLCPYGALMAFASRFSIFKVKKNDSCVNCNLCLKKCPMGAMETPGEVSDECIMCGECCCACPKNSLEIKSGGD</sequence>
<name>C5CDW9_KOSOT</name>
<dbReference type="OrthoDB" id="9806398at2"/>
<dbReference type="PANTHER" id="PTHR30176:SF3">
    <property type="entry name" value="FERREDOXIN-TYPE PROTEIN NAPH"/>
    <property type="match status" value="1"/>
</dbReference>
<reference evidence="9 10" key="2">
    <citation type="journal article" date="2011" name="J. Bacteriol.">
        <title>Genome Sequence of Kosmotoga olearia Strain TBF 19.5.1, a Thermophilic Bacterium with a Wide Growth Temperature Range, Isolated from the Troll B Oil Platform in the North Sea.</title>
        <authorList>
            <person name="Swithers K.S."/>
            <person name="Dipippo J.L."/>
            <person name="Bruce D.C."/>
            <person name="Detter C."/>
            <person name="Tapia R."/>
            <person name="Han S."/>
            <person name="Goodwin L.A."/>
            <person name="Han J."/>
            <person name="Woyke T."/>
            <person name="Pitluck S."/>
            <person name="Pennacchio L."/>
            <person name="Nolan M."/>
            <person name="Mikhailova N."/>
            <person name="Land M.L."/>
            <person name="Nesbo C.L."/>
            <person name="Gogarten J.P."/>
            <person name="Noll K.M."/>
        </authorList>
    </citation>
    <scope>NUCLEOTIDE SEQUENCE [LARGE SCALE GENOMIC DNA]</scope>
    <source>
        <strain evidence="10">ATCC BAA-1733 / DSM 21960 / TBF 19.5.1</strain>
    </source>
</reference>
<evidence type="ECO:0000313" key="10">
    <source>
        <dbReference type="Proteomes" id="UP000002382"/>
    </source>
</evidence>
<dbReference type="AlphaFoldDB" id="C5CDW9"/>
<keyword evidence="4" id="KW-0249">Electron transport</keyword>
<evidence type="ECO:0000256" key="6">
    <source>
        <dbReference type="ARBA" id="ARBA00023014"/>
    </source>
</evidence>
<feature type="transmembrane region" description="Helical" evidence="7">
    <location>
        <begin position="116"/>
        <end position="143"/>
    </location>
</feature>
<dbReference type="InterPro" id="IPR017900">
    <property type="entry name" value="4Fe4S_Fe_S_CS"/>
</dbReference>
<dbReference type="InterPro" id="IPR051684">
    <property type="entry name" value="Electron_Trans/Redox"/>
</dbReference>
<proteinExistence type="predicted"/>
<evidence type="ECO:0000256" key="4">
    <source>
        <dbReference type="ARBA" id="ARBA00022982"/>
    </source>
</evidence>
<keyword evidence="7" id="KW-0472">Membrane</keyword>
<feature type="transmembrane region" description="Helical" evidence="7">
    <location>
        <begin position="196"/>
        <end position="220"/>
    </location>
</feature>
<keyword evidence="7" id="KW-0812">Transmembrane</keyword>
<evidence type="ECO:0000256" key="2">
    <source>
        <dbReference type="ARBA" id="ARBA00022485"/>
    </source>
</evidence>
<keyword evidence="5" id="KW-0408">Iron</keyword>
<dbReference type="GO" id="GO:0051539">
    <property type="term" value="F:4 iron, 4 sulfur cluster binding"/>
    <property type="evidence" value="ECO:0007669"/>
    <property type="project" value="UniProtKB-KW"/>
</dbReference>
<dbReference type="Gene3D" id="3.30.70.20">
    <property type="match status" value="1"/>
</dbReference>
<dbReference type="InterPro" id="IPR017896">
    <property type="entry name" value="4Fe4S_Fe-S-bd"/>
</dbReference>
<evidence type="ECO:0000256" key="7">
    <source>
        <dbReference type="SAM" id="Phobius"/>
    </source>
</evidence>
<organism evidence="9 10">
    <name type="scientific">Kosmotoga olearia (strain ATCC BAA-1733 / DSM 21960 / TBF 19.5.1)</name>
    <dbReference type="NCBI Taxonomy" id="521045"/>
    <lineage>
        <taxon>Bacteria</taxon>
        <taxon>Thermotogati</taxon>
        <taxon>Thermotogota</taxon>
        <taxon>Thermotogae</taxon>
        <taxon>Kosmotogales</taxon>
        <taxon>Kosmotogaceae</taxon>
        <taxon>Kosmotoga</taxon>
    </lineage>
</organism>
<keyword evidence="10" id="KW-1185">Reference proteome</keyword>
<keyword evidence="7" id="KW-1133">Transmembrane helix</keyword>
<dbReference type="HOGENOM" id="CLU_033147_2_1_0"/>
<evidence type="ECO:0000256" key="3">
    <source>
        <dbReference type="ARBA" id="ARBA00022723"/>
    </source>
</evidence>
<dbReference type="STRING" id="521045.Kole_0413"/>
<feature type="transmembrane region" description="Helical" evidence="7">
    <location>
        <begin position="54"/>
        <end position="73"/>
    </location>
</feature>
<dbReference type="KEGG" id="kol:Kole_0413"/>
<accession>C5CDW9</accession>
<protein>
    <submittedName>
        <fullName evidence="9">4Fe-4S ferredoxin iron-sulfur binding domain protein</fullName>
    </submittedName>
</protein>
<dbReference type="RefSeq" id="WP_012744925.1">
    <property type="nucleotide sequence ID" value="NC_012785.1"/>
</dbReference>
<dbReference type="GO" id="GO:0005886">
    <property type="term" value="C:plasma membrane"/>
    <property type="evidence" value="ECO:0007669"/>
    <property type="project" value="TreeGrafter"/>
</dbReference>
<evidence type="ECO:0000313" key="9">
    <source>
        <dbReference type="EMBL" id="ACR79138.1"/>
    </source>
</evidence>
<dbReference type="EMBL" id="CP001634">
    <property type="protein sequence ID" value="ACR79138.1"/>
    <property type="molecule type" value="Genomic_DNA"/>
</dbReference>
<dbReference type="SUPFAM" id="SSF54862">
    <property type="entry name" value="4Fe-4S ferredoxins"/>
    <property type="match status" value="1"/>
</dbReference>
<evidence type="ECO:0000256" key="1">
    <source>
        <dbReference type="ARBA" id="ARBA00022448"/>
    </source>
</evidence>
<dbReference type="PROSITE" id="PS00198">
    <property type="entry name" value="4FE4S_FER_1"/>
    <property type="match status" value="1"/>
</dbReference>
<dbReference type="Pfam" id="PF12801">
    <property type="entry name" value="Fer4_5"/>
    <property type="match status" value="3"/>
</dbReference>
<keyword evidence="2" id="KW-0004">4Fe-4S</keyword>
<keyword evidence="6" id="KW-0411">Iron-sulfur</keyword>
<dbReference type="GO" id="GO:0046872">
    <property type="term" value="F:metal ion binding"/>
    <property type="evidence" value="ECO:0007669"/>
    <property type="project" value="UniProtKB-KW"/>
</dbReference>
<dbReference type="eggNOG" id="COG0348">
    <property type="taxonomic scope" value="Bacteria"/>
</dbReference>
<gene>
    <name evidence="9" type="ordered locus">Kole_0413</name>
</gene>
<dbReference type="PANTHER" id="PTHR30176">
    <property type="entry name" value="FERREDOXIN-TYPE PROTEIN NAPH"/>
    <property type="match status" value="1"/>
</dbReference>
<evidence type="ECO:0000256" key="5">
    <source>
        <dbReference type="ARBA" id="ARBA00023004"/>
    </source>
</evidence>
<keyword evidence="3" id="KW-0479">Metal-binding</keyword>
<feature type="domain" description="4Fe-4S ferredoxin-type" evidence="8">
    <location>
        <begin position="273"/>
        <end position="296"/>
    </location>
</feature>
<feature type="transmembrane region" description="Helical" evidence="7">
    <location>
        <begin position="82"/>
        <end position="104"/>
    </location>
</feature>
<evidence type="ECO:0000259" key="8">
    <source>
        <dbReference type="PROSITE" id="PS51379"/>
    </source>
</evidence>
<keyword evidence="1" id="KW-0813">Transport</keyword>
<dbReference type="Proteomes" id="UP000002382">
    <property type="component" value="Chromosome"/>
</dbReference>
<feature type="domain" description="4Fe-4S ferredoxin-type" evidence="8">
    <location>
        <begin position="241"/>
        <end position="271"/>
    </location>
</feature>
<feature type="transmembrane region" description="Helical" evidence="7">
    <location>
        <begin position="164"/>
        <end position="184"/>
    </location>
</feature>
<dbReference type="PROSITE" id="PS51379">
    <property type="entry name" value="4FE4S_FER_2"/>
    <property type="match status" value="2"/>
</dbReference>
<reference evidence="9 10" key="1">
    <citation type="submission" date="2009-06" db="EMBL/GenBank/DDBJ databases">
        <title>Complete sequence of Thermotogales bacterium TBF 19.5.1.</title>
        <authorList>
            <consortium name="US DOE Joint Genome Institute"/>
            <person name="Lucas S."/>
            <person name="Copeland A."/>
            <person name="Lapidus A."/>
            <person name="Glavina del Rio T."/>
            <person name="Tice H."/>
            <person name="Bruce D."/>
            <person name="Goodwin L."/>
            <person name="Pitluck S."/>
            <person name="Chertkov O."/>
            <person name="Brettin T."/>
            <person name="Detter J.C."/>
            <person name="Han C."/>
            <person name="Schmutz J."/>
            <person name="Larimer F."/>
            <person name="Land M."/>
            <person name="Hauser L."/>
            <person name="Kyrpides N."/>
            <person name="Ovchinnikova G."/>
            <person name="Noll K."/>
        </authorList>
    </citation>
    <scope>NUCLEOTIDE SEQUENCE [LARGE SCALE GENOMIC DNA]</scope>
    <source>
        <strain evidence="10">ATCC BAA-1733 / DSM 21960 / TBF 19.5.1</strain>
    </source>
</reference>